<evidence type="ECO:0000313" key="2">
    <source>
        <dbReference type="Proteomes" id="UP001163321"/>
    </source>
</evidence>
<proteinExistence type="predicted"/>
<dbReference type="Proteomes" id="UP001163321">
    <property type="component" value="Chromosome 8"/>
</dbReference>
<organism evidence="1 2">
    <name type="scientific">Peronosclerospora sorghi</name>
    <dbReference type="NCBI Taxonomy" id="230839"/>
    <lineage>
        <taxon>Eukaryota</taxon>
        <taxon>Sar</taxon>
        <taxon>Stramenopiles</taxon>
        <taxon>Oomycota</taxon>
        <taxon>Peronosporomycetes</taxon>
        <taxon>Peronosporales</taxon>
        <taxon>Peronosporaceae</taxon>
        <taxon>Peronosclerospora</taxon>
    </lineage>
</organism>
<comment type="caution">
    <text evidence="1">The sequence shown here is derived from an EMBL/GenBank/DDBJ whole genome shotgun (WGS) entry which is preliminary data.</text>
</comment>
<sequence length="178" mass="20357">MVLLNETIESARSSLHYNHVDESFWVEAIVTAAYMHNRLPNAARGDHTRYEVVWGKKSRLDHMWVFGSAGFVYVDKSKRVNFDSKTHRCIFLGYTEGCKAYLTRKIALDERPLSDYGPASYTREYQLQWTVLDDRDDPSPTTPRPTNDEMDVDAAASQDGNPPDTTEPTEVTMSPQYL</sequence>
<dbReference type="EMBL" id="CM047587">
    <property type="protein sequence ID" value="KAI9906481.1"/>
    <property type="molecule type" value="Genomic_DNA"/>
</dbReference>
<gene>
    <name evidence="1" type="ORF">PsorP6_016601</name>
</gene>
<evidence type="ECO:0000313" key="1">
    <source>
        <dbReference type="EMBL" id="KAI9906481.1"/>
    </source>
</evidence>
<protein>
    <submittedName>
        <fullName evidence="1">Uncharacterized protein</fullName>
    </submittedName>
</protein>
<reference evidence="1 2" key="1">
    <citation type="journal article" date="2022" name="bioRxiv">
        <title>The genome of the oomycete Peronosclerospora sorghi, a cosmopolitan pathogen of maize and sorghum, is inflated with dispersed pseudogenes.</title>
        <authorList>
            <person name="Fletcher K."/>
            <person name="Martin F."/>
            <person name="Isakeit T."/>
            <person name="Cavanaugh K."/>
            <person name="Magill C."/>
            <person name="Michelmore R."/>
        </authorList>
    </citation>
    <scope>NUCLEOTIDE SEQUENCE [LARGE SCALE GENOMIC DNA]</scope>
    <source>
        <strain evidence="1">P6</strain>
    </source>
</reference>
<keyword evidence="2" id="KW-1185">Reference proteome</keyword>
<name>A0ACC0VL31_9STRA</name>
<accession>A0ACC0VL31</accession>